<dbReference type="GO" id="GO:0005681">
    <property type="term" value="C:spliceosomal complex"/>
    <property type="evidence" value="ECO:0007669"/>
    <property type="project" value="TreeGrafter"/>
</dbReference>
<evidence type="ECO:0000313" key="7">
    <source>
        <dbReference type="Proteomes" id="UP001054889"/>
    </source>
</evidence>
<dbReference type="InterPro" id="IPR011993">
    <property type="entry name" value="PH-like_dom_sf"/>
</dbReference>
<keyword evidence="7" id="KW-1185">Reference proteome</keyword>
<evidence type="ECO:0000256" key="3">
    <source>
        <dbReference type="ARBA" id="ARBA00022490"/>
    </source>
</evidence>
<dbReference type="GO" id="GO:0005829">
    <property type="term" value="C:cytosol"/>
    <property type="evidence" value="ECO:0007669"/>
    <property type="project" value="TreeGrafter"/>
</dbReference>
<evidence type="ECO:0000256" key="2">
    <source>
        <dbReference type="ARBA" id="ARBA00004496"/>
    </source>
</evidence>
<dbReference type="EMBL" id="BQKI01000082">
    <property type="protein sequence ID" value="GJN30891.1"/>
    <property type="molecule type" value="Genomic_DNA"/>
</dbReference>
<reference evidence="6" key="1">
    <citation type="journal article" date="2018" name="DNA Res.">
        <title>Multiple hybrid de novo genome assembly of finger millet, an orphan allotetraploid crop.</title>
        <authorList>
            <person name="Hatakeyama M."/>
            <person name="Aluri S."/>
            <person name="Balachadran M.T."/>
            <person name="Sivarajan S.R."/>
            <person name="Patrignani A."/>
            <person name="Gruter S."/>
            <person name="Poveda L."/>
            <person name="Shimizu-Inatsugi R."/>
            <person name="Baeten J."/>
            <person name="Francoijs K.J."/>
            <person name="Nataraja K.N."/>
            <person name="Reddy Y.A.N."/>
            <person name="Phadnis S."/>
            <person name="Ravikumar R.L."/>
            <person name="Schlapbach R."/>
            <person name="Sreeman S.M."/>
            <person name="Shimizu K.K."/>
        </authorList>
    </citation>
    <scope>NUCLEOTIDE SEQUENCE</scope>
</reference>
<dbReference type="Gene3D" id="2.30.29.30">
    <property type="entry name" value="Pleckstrin-homology domain (PH domain)/Phosphotyrosine-binding domain (PTB)"/>
    <property type="match status" value="1"/>
</dbReference>
<gene>
    <name evidence="6" type="primary">gb19236</name>
    <name evidence="6" type="ORF">PR202_gb19236</name>
</gene>
<evidence type="ECO:0000256" key="4">
    <source>
        <dbReference type="ARBA" id="ARBA00023242"/>
    </source>
</evidence>
<feature type="compositionally biased region" description="Acidic residues" evidence="5">
    <location>
        <begin position="123"/>
        <end position="133"/>
    </location>
</feature>
<accession>A0AAV5F7F4</accession>
<evidence type="ECO:0000313" key="6">
    <source>
        <dbReference type="EMBL" id="GJN30891.1"/>
    </source>
</evidence>
<dbReference type="Proteomes" id="UP001054889">
    <property type="component" value="Unassembled WGS sequence"/>
</dbReference>
<feature type="region of interest" description="Disordered" evidence="5">
    <location>
        <begin position="123"/>
        <end position="142"/>
    </location>
</feature>
<organism evidence="6 7">
    <name type="scientific">Eleusine coracana subsp. coracana</name>
    <dbReference type="NCBI Taxonomy" id="191504"/>
    <lineage>
        <taxon>Eukaryota</taxon>
        <taxon>Viridiplantae</taxon>
        <taxon>Streptophyta</taxon>
        <taxon>Embryophyta</taxon>
        <taxon>Tracheophyta</taxon>
        <taxon>Spermatophyta</taxon>
        <taxon>Magnoliopsida</taxon>
        <taxon>Liliopsida</taxon>
        <taxon>Poales</taxon>
        <taxon>Poaceae</taxon>
        <taxon>PACMAD clade</taxon>
        <taxon>Chloridoideae</taxon>
        <taxon>Cynodonteae</taxon>
        <taxon>Eleusininae</taxon>
        <taxon>Eleusine</taxon>
    </lineage>
</organism>
<dbReference type="PANTHER" id="PTHR21399:SF2">
    <property type="entry name" value="NUCLEOTIDE-SENSITIVE CHLORIDE CONDUCTANCE REGULATOR FAMILY PROTEIN, EXPRESSED"/>
    <property type="match status" value="1"/>
</dbReference>
<sequence length="253" mass="27630">MAPGLRHFTDIAADGAPLQDAASGEELVRVDHAASLALGSRAPEAPGTLFVTTRVIWLSDAEKGKGFAVDFLDITLHAVSRDLEAYPSPCIYTQISSLLGFVARVQLRSYHIVTDIHKIETEVDTDEEADESDPGANGELDLSRVSEMRIIPSDPSQQLSVDELFDVFCHCAELNPDPNSEGTGENGWFHGEDMAAGGWVHGDDDMVDENDLETHPIGQNGGYDLNLSINELQINDQRFEDAEEEPESRDNGH</sequence>
<evidence type="ECO:0008006" key="8">
    <source>
        <dbReference type="Google" id="ProtNLM"/>
    </source>
</evidence>
<evidence type="ECO:0000256" key="5">
    <source>
        <dbReference type="SAM" id="MobiDB-lite"/>
    </source>
</evidence>
<dbReference type="PANTHER" id="PTHR21399">
    <property type="entry name" value="CHLORIDE CONDUCTANCE REGULATORY PROTEIN ICLN"/>
    <property type="match status" value="1"/>
</dbReference>
<comment type="caution">
    <text evidence="6">The sequence shown here is derived from an EMBL/GenBank/DDBJ whole genome shotgun (WGS) entry which is preliminary data.</text>
</comment>
<dbReference type="Pfam" id="PF03517">
    <property type="entry name" value="Voldacs"/>
    <property type="match status" value="1"/>
</dbReference>
<dbReference type="GO" id="GO:0000387">
    <property type="term" value="P:spliceosomal snRNP assembly"/>
    <property type="evidence" value="ECO:0007669"/>
    <property type="project" value="TreeGrafter"/>
</dbReference>
<dbReference type="AlphaFoldDB" id="A0AAV5F7F4"/>
<proteinExistence type="predicted"/>
<dbReference type="GO" id="GO:0034715">
    <property type="term" value="C:pICln-Sm protein complex"/>
    <property type="evidence" value="ECO:0007669"/>
    <property type="project" value="TreeGrafter"/>
</dbReference>
<evidence type="ECO:0000256" key="1">
    <source>
        <dbReference type="ARBA" id="ARBA00004123"/>
    </source>
</evidence>
<comment type="subcellular location">
    <subcellularLocation>
        <location evidence="2">Cytoplasm</location>
    </subcellularLocation>
    <subcellularLocation>
        <location evidence="1">Nucleus</location>
    </subcellularLocation>
</comment>
<keyword evidence="4" id="KW-0539">Nucleus</keyword>
<dbReference type="GO" id="GO:0045292">
    <property type="term" value="P:mRNA cis splicing, via spliceosome"/>
    <property type="evidence" value="ECO:0007669"/>
    <property type="project" value="TreeGrafter"/>
</dbReference>
<protein>
    <recommendedName>
        <fullName evidence="8">Chloride conductance regulatory protein ICln</fullName>
    </recommendedName>
</protein>
<reference evidence="6" key="2">
    <citation type="submission" date="2021-12" db="EMBL/GenBank/DDBJ databases">
        <title>Resequencing data analysis of finger millet.</title>
        <authorList>
            <person name="Hatakeyama M."/>
            <person name="Aluri S."/>
            <person name="Balachadran M.T."/>
            <person name="Sivarajan S.R."/>
            <person name="Poveda L."/>
            <person name="Shimizu-Inatsugi R."/>
            <person name="Schlapbach R."/>
            <person name="Sreeman S.M."/>
            <person name="Shimizu K.K."/>
        </authorList>
    </citation>
    <scope>NUCLEOTIDE SEQUENCE</scope>
</reference>
<name>A0AAV5F7F4_ELECO</name>
<dbReference type="InterPro" id="IPR039924">
    <property type="entry name" value="ICln/Lot5/Saf5"/>
</dbReference>
<keyword evidence="3" id="KW-0963">Cytoplasm</keyword>